<dbReference type="PANTHER" id="PTHR33171">
    <property type="entry name" value="LAR_N DOMAIN-CONTAINING PROTEIN"/>
    <property type="match status" value="1"/>
</dbReference>
<protein>
    <submittedName>
        <fullName evidence="4">Nickel-dependent lactate racemase</fullName>
    </submittedName>
</protein>
<keyword evidence="5" id="KW-1185">Reference proteome</keyword>
<accession>A0A1M6MNB5</accession>
<evidence type="ECO:0000313" key="5">
    <source>
        <dbReference type="Proteomes" id="UP000184465"/>
    </source>
</evidence>
<feature type="domain" description="Lactate racemase C-terminal" evidence="3">
    <location>
        <begin position="281"/>
        <end position="421"/>
    </location>
</feature>
<name>A0A1M6MNB5_PARC5</name>
<dbReference type="Gene3D" id="3.90.226.30">
    <property type="match status" value="1"/>
</dbReference>
<proteinExistence type="predicted"/>
<dbReference type="InterPro" id="IPR018657">
    <property type="entry name" value="LarA-like_N"/>
</dbReference>
<dbReference type="Proteomes" id="UP000184465">
    <property type="component" value="Unassembled WGS sequence"/>
</dbReference>
<dbReference type="Gene3D" id="3.40.50.11440">
    <property type="match status" value="1"/>
</dbReference>
<dbReference type="PANTHER" id="PTHR33171:SF17">
    <property type="entry name" value="LARA-LIKE N-TERMINAL DOMAIN-CONTAINING PROTEIN"/>
    <property type="match status" value="1"/>
</dbReference>
<evidence type="ECO:0000313" key="4">
    <source>
        <dbReference type="EMBL" id="SHJ84929.1"/>
    </source>
</evidence>
<evidence type="ECO:0000256" key="1">
    <source>
        <dbReference type="SAM" id="Coils"/>
    </source>
</evidence>
<dbReference type="OrthoDB" id="9770545at2"/>
<organism evidence="4 5">
    <name type="scientific">Paramaledivibacter caminithermalis (strain DSM 15212 / CIP 107654 / DViRD3)</name>
    <name type="common">Clostridium caminithermale</name>
    <dbReference type="NCBI Taxonomy" id="1121301"/>
    <lineage>
        <taxon>Bacteria</taxon>
        <taxon>Bacillati</taxon>
        <taxon>Bacillota</taxon>
        <taxon>Clostridia</taxon>
        <taxon>Peptostreptococcales</taxon>
        <taxon>Caminicellaceae</taxon>
        <taxon>Paramaledivibacter</taxon>
    </lineage>
</organism>
<dbReference type="InterPro" id="IPR048068">
    <property type="entry name" value="LarA-like"/>
</dbReference>
<feature type="domain" description="LarA-like N-terminal" evidence="2">
    <location>
        <begin position="8"/>
        <end position="206"/>
    </location>
</feature>
<evidence type="ECO:0000259" key="3">
    <source>
        <dbReference type="Pfam" id="PF21113"/>
    </source>
</evidence>
<dbReference type="InterPro" id="IPR048520">
    <property type="entry name" value="LarA_C"/>
</dbReference>
<dbReference type="RefSeq" id="WP_073148196.1">
    <property type="nucleotide sequence ID" value="NZ_FRAG01000011.1"/>
</dbReference>
<feature type="coiled-coil region" evidence="1">
    <location>
        <begin position="332"/>
        <end position="359"/>
    </location>
</feature>
<dbReference type="Pfam" id="PF21113">
    <property type="entry name" value="LarA_C"/>
    <property type="match status" value="1"/>
</dbReference>
<dbReference type="GO" id="GO:0050043">
    <property type="term" value="F:lactate racemase activity"/>
    <property type="evidence" value="ECO:0007669"/>
    <property type="project" value="InterPro"/>
</dbReference>
<sequence length="433" mass="47984">MKTISMKYGKTKIDVSIPQENLLGIIASNKEIRNKTEEEVVLEALDKPIESNKLREIVNKGDKVCIVISDITRAWQKMNFYLPYIVEELEKADIREEDIIFLCATGTHRKQTKKEHGILLGEKLAKRFQVIDHDCMDKDNLVYLGTTSFGTPVSINKIALECDHIIITGAIVYHDMAGWGGGRKSILPGISSYESIMANHALALNKKLGEGSNLKVRCGNAATNPIHQDMLEAAKLVKPSYLFNVIMDEKGNIIKAVAGDYIKAHEIGRRIVDEIDGVVINEKADLVIASSGGYPKDIDLYQATKTLSNAKEAAKENGTIIILSECVEGVGSDDLQKIIQDYENNVEREKAVRENFTVAKYIGYSMAEAAKSFNIIFVSGIDKSILKNINIPVVSTIDEALEITYKEKGRNLKTYLMPCGANTLPKLTCQVSK</sequence>
<reference evidence="4 5" key="1">
    <citation type="submission" date="2016-11" db="EMBL/GenBank/DDBJ databases">
        <authorList>
            <person name="Jaros S."/>
            <person name="Januszkiewicz K."/>
            <person name="Wedrychowicz H."/>
        </authorList>
    </citation>
    <scope>NUCLEOTIDE SEQUENCE [LARGE SCALE GENOMIC DNA]</scope>
    <source>
        <strain evidence="4 5">DSM 15212</strain>
    </source>
</reference>
<dbReference type="Pfam" id="PF09861">
    <property type="entry name" value="Lar_N"/>
    <property type="match status" value="1"/>
</dbReference>
<dbReference type="EMBL" id="FRAG01000011">
    <property type="protein sequence ID" value="SHJ84929.1"/>
    <property type="molecule type" value="Genomic_DNA"/>
</dbReference>
<keyword evidence="1" id="KW-0175">Coiled coil</keyword>
<dbReference type="STRING" id="1121301.SAMN02745912_01336"/>
<dbReference type="NCBIfam" id="NF033504">
    <property type="entry name" value="Ni_dep_LarA"/>
    <property type="match status" value="1"/>
</dbReference>
<gene>
    <name evidence="4" type="ORF">SAMN02745912_01336</name>
</gene>
<dbReference type="InterPro" id="IPR047926">
    <property type="entry name" value="Ni_dep_LarA"/>
</dbReference>
<dbReference type="AlphaFoldDB" id="A0A1M6MNB5"/>
<evidence type="ECO:0000259" key="2">
    <source>
        <dbReference type="Pfam" id="PF09861"/>
    </source>
</evidence>
<dbReference type="InterPro" id="IPR043166">
    <property type="entry name" value="LarA-like_C"/>
</dbReference>